<evidence type="ECO:0000313" key="2">
    <source>
        <dbReference type="EMBL" id="KAA2240311.1"/>
    </source>
</evidence>
<dbReference type="Proteomes" id="UP000324611">
    <property type="component" value="Unassembled WGS sequence"/>
</dbReference>
<feature type="domain" description="HNH endonuclease 5" evidence="1">
    <location>
        <begin position="3"/>
        <end position="53"/>
    </location>
</feature>
<dbReference type="GO" id="GO:0004519">
    <property type="term" value="F:endonuclease activity"/>
    <property type="evidence" value="ECO:0007669"/>
    <property type="project" value="UniProtKB-KW"/>
</dbReference>
<keyword evidence="2" id="KW-0255">Endonuclease</keyword>
<reference evidence="2 3" key="2">
    <citation type="submission" date="2019-09" db="EMBL/GenBank/DDBJ databases">
        <authorList>
            <person name="Jin C."/>
        </authorList>
    </citation>
    <scope>NUCLEOTIDE SEQUENCE [LARGE SCALE GENOMIC DNA]</scope>
    <source>
        <strain evidence="2 3">BN140078</strain>
    </source>
</reference>
<protein>
    <submittedName>
        <fullName evidence="2">HNH endonuclease</fullName>
    </submittedName>
</protein>
<gene>
    <name evidence="2" type="ORF">F0L74_29560</name>
</gene>
<sequence length="259" mass="29462">MQCIFCKRNSDNSTSVEHIIPESLGNKDHILPKGIVCDQCNSYFAIKIENELLSQEYFRFIRSTQNVLSKKRKTIPSTGLTIHPEGGKVDVYREASGILIDISNPKIADLIAKGKVNTLYIPNHIEPVSKNIPLSRLLGKIAIEALIQKTLHVGGWVAEIINKAELEPLRSYVRYGPTKIKFWCYSQRILYPPGSLFNSENDDAYEILHEYTFHYSDANELFFIIAIFGIEYAINLANPEIDTYQILIENNNGKSFLYS</sequence>
<keyword evidence="3" id="KW-1185">Reference proteome</keyword>
<comment type="caution">
    <text evidence="2">The sequence shown here is derived from an EMBL/GenBank/DDBJ whole genome shotgun (WGS) entry which is preliminary data.</text>
</comment>
<proteinExistence type="predicted"/>
<organism evidence="2 3">
    <name type="scientific">Chitinophaga agrisoli</name>
    <dbReference type="NCBI Taxonomy" id="2607653"/>
    <lineage>
        <taxon>Bacteria</taxon>
        <taxon>Pseudomonadati</taxon>
        <taxon>Bacteroidota</taxon>
        <taxon>Chitinophagia</taxon>
        <taxon>Chitinophagales</taxon>
        <taxon>Chitinophagaceae</taxon>
        <taxon>Chitinophaga</taxon>
    </lineage>
</organism>
<dbReference type="Pfam" id="PF14279">
    <property type="entry name" value="HNH_5"/>
    <property type="match status" value="1"/>
</dbReference>
<dbReference type="RefSeq" id="WP_149841489.1">
    <property type="nucleotide sequence ID" value="NZ_VUOC01000004.1"/>
</dbReference>
<dbReference type="InterPro" id="IPR029471">
    <property type="entry name" value="HNH_5"/>
</dbReference>
<dbReference type="AlphaFoldDB" id="A0A5B2VML9"/>
<accession>A0A5B2VML9</accession>
<evidence type="ECO:0000313" key="3">
    <source>
        <dbReference type="Proteomes" id="UP000324611"/>
    </source>
</evidence>
<keyword evidence="2" id="KW-0378">Hydrolase</keyword>
<dbReference type="EMBL" id="VUOC01000004">
    <property type="protein sequence ID" value="KAA2240311.1"/>
    <property type="molecule type" value="Genomic_DNA"/>
</dbReference>
<reference evidence="2 3" key="1">
    <citation type="submission" date="2019-09" db="EMBL/GenBank/DDBJ databases">
        <title>Chitinophaga ginsengihumi sp. nov., isolated from soil of ginseng rhizosphere.</title>
        <authorList>
            <person name="Lee J."/>
        </authorList>
    </citation>
    <scope>NUCLEOTIDE SEQUENCE [LARGE SCALE GENOMIC DNA]</scope>
    <source>
        <strain evidence="2 3">BN140078</strain>
    </source>
</reference>
<evidence type="ECO:0000259" key="1">
    <source>
        <dbReference type="Pfam" id="PF14279"/>
    </source>
</evidence>
<keyword evidence="2" id="KW-0540">Nuclease</keyword>
<name>A0A5B2VML9_9BACT</name>